<evidence type="ECO:0000313" key="2">
    <source>
        <dbReference type="Proteomes" id="UP001152747"/>
    </source>
</evidence>
<reference evidence="1" key="1">
    <citation type="submission" date="2022-11" db="EMBL/GenBank/DDBJ databases">
        <authorList>
            <person name="Kikuchi T."/>
        </authorList>
    </citation>
    <scope>NUCLEOTIDE SEQUENCE</scope>
    <source>
        <strain evidence="1">PS1010</strain>
    </source>
</reference>
<proteinExistence type="predicted"/>
<dbReference type="EMBL" id="CANHGI010000003">
    <property type="protein sequence ID" value="CAI5444508.1"/>
    <property type="molecule type" value="Genomic_DNA"/>
</dbReference>
<gene>
    <name evidence="1" type="ORF">CAMP_LOCUS7145</name>
</gene>
<protein>
    <submittedName>
        <fullName evidence="1">Uncharacterized protein</fullName>
    </submittedName>
</protein>
<name>A0A9P1IH91_9PELO</name>
<dbReference type="AlphaFoldDB" id="A0A9P1IH91"/>
<organism evidence="1 2">
    <name type="scientific">Caenorhabditis angaria</name>
    <dbReference type="NCBI Taxonomy" id="860376"/>
    <lineage>
        <taxon>Eukaryota</taxon>
        <taxon>Metazoa</taxon>
        <taxon>Ecdysozoa</taxon>
        <taxon>Nematoda</taxon>
        <taxon>Chromadorea</taxon>
        <taxon>Rhabditida</taxon>
        <taxon>Rhabditina</taxon>
        <taxon>Rhabditomorpha</taxon>
        <taxon>Rhabditoidea</taxon>
        <taxon>Rhabditidae</taxon>
        <taxon>Peloderinae</taxon>
        <taxon>Caenorhabditis</taxon>
    </lineage>
</organism>
<dbReference type="Proteomes" id="UP001152747">
    <property type="component" value="Unassembled WGS sequence"/>
</dbReference>
<sequence>MAAEMVEQDAKLVTLQANSMLRIYKTHDFSRTSVETRLKSEILPGQPTAILPLSLNSAYLIGSSQGCIKMMC</sequence>
<keyword evidence="2" id="KW-1185">Reference proteome</keyword>
<accession>A0A9P1IH91</accession>
<comment type="caution">
    <text evidence="1">The sequence shown here is derived from an EMBL/GenBank/DDBJ whole genome shotgun (WGS) entry which is preliminary data.</text>
</comment>
<dbReference type="OrthoDB" id="5846417at2759"/>
<evidence type="ECO:0000313" key="1">
    <source>
        <dbReference type="EMBL" id="CAI5444508.1"/>
    </source>
</evidence>